<gene>
    <name evidence="2" type="ORF">C4D60_Mb06t04140</name>
</gene>
<comment type="caution">
    <text evidence="2">The sequence shown here is derived from an EMBL/GenBank/DDBJ whole genome shotgun (WGS) entry which is preliminary data.</text>
</comment>
<dbReference type="EMBL" id="PYDT01000009">
    <property type="protein sequence ID" value="THU48925.1"/>
    <property type="molecule type" value="Genomic_DNA"/>
</dbReference>
<dbReference type="Proteomes" id="UP000317650">
    <property type="component" value="Chromosome 6"/>
</dbReference>
<reference evidence="2 3" key="1">
    <citation type="journal article" date="2019" name="Nat. Plants">
        <title>Genome sequencing of Musa balbisiana reveals subgenome evolution and function divergence in polyploid bananas.</title>
        <authorList>
            <person name="Yao X."/>
        </authorList>
    </citation>
    <scope>NUCLEOTIDE SEQUENCE [LARGE SCALE GENOMIC DNA]</scope>
    <source>
        <strain evidence="3">cv. DH-PKW</strain>
        <tissue evidence="2">Leaves</tissue>
    </source>
</reference>
<evidence type="ECO:0000313" key="3">
    <source>
        <dbReference type="Proteomes" id="UP000317650"/>
    </source>
</evidence>
<organism evidence="2 3">
    <name type="scientific">Musa balbisiana</name>
    <name type="common">Banana</name>
    <dbReference type="NCBI Taxonomy" id="52838"/>
    <lineage>
        <taxon>Eukaryota</taxon>
        <taxon>Viridiplantae</taxon>
        <taxon>Streptophyta</taxon>
        <taxon>Embryophyta</taxon>
        <taxon>Tracheophyta</taxon>
        <taxon>Spermatophyta</taxon>
        <taxon>Magnoliopsida</taxon>
        <taxon>Liliopsida</taxon>
        <taxon>Zingiberales</taxon>
        <taxon>Musaceae</taxon>
        <taxon>Musa</taxon>
    </lineage>
</organism>
<name>A0A4S8IKI9_MUSBA</name>
<sequence>MRARPAQWQSRNKQKGKARYRRVETTGRRTLCPDSLAINTAPELSCVCQTR</sequence>
<evidence type="ECO:0000313" key="2">
    <source>
        <dbReference type="EMBL" id="THU48925.1"/>
    </source>
</evidence>
<proteinExistence type="predicted"/>
<accession>A0A4S8IKI9</accession>
<dbReference type="AlphaFoldDB" id="A0A4S8IKI9"/>
<feature type="region of interest" description="Disordered" evidence="1">
    <location>
        <begin position="1"/>
        <end position="22"/>
    </location>
</feature>
<evidence type="ECO:0000256" key="1">
    <source>
        <dbReference type="SAM" id="MobiDB-lite"/>
    </source>
</evidence>
<protein>
    <submittedName>
        <fullName evidence="2">Uncharacterized protein</fullName>
    </submittedName>
</protein>
<keyword evidence="3" id="KW-1185">Reference proteome</keyword>